<evidence type="ECO:0000313" key="2">
    <source>
        <dbReference type="EMBL" id="KAJ5080869.1"/>
    </source>
</evidence>
<dbReference type="InterPro" id="IPR024526">
    <property type="entry name" value="DUF3807"/>
</dbReference>
<protein>
    <submittedName>
        <fullName evidence="2">Uncharacterized protein</fullName>
    </submittedName>
</protein>
<dbReference type="Proteomes" id="UP001149165">
    <property type="component" value="Unassembled WGS sequence"/>
</dbReference>
<dbReference type="PANTHER" id="PTHR40642:SF1">
    <property type="entry name" value="YALI0F31295P"/>
    <property type="match status" value="1"/>
</dbReference>
<organism evidence="2 3">
    <name type="scientific">Penicillium angulare</name>
    <dbReference type="NCBI Taxonomy" id="116970"/>
    <lineage>
        <taxon>Eukaryota</taxon>
        <taxon>Fungi</taxon>
        <taxon>Dikarya</taxon>
        <taxon>Ascomycota</taxon>
        <taxon>Pezizomycotina</taxon>
        <taxon>Eurotiomycetes</taxon>
        <taxon>Eurotiomycetidae</taxon>
        <taxon>Eurotiales</taxon>
        <taxon>Aspergillaceae</taxon>
        <taxon>Penicillium</taxon>
    </lineage>
</organism>
<keyword evidence="3" id="KW-1185">Reference proteome</keyword>
<comment type="caution">
    <text evidence="2">The sequence shown here is derived from an EMBL/GenBank/DDBJ whole genome shotgun (WGS) entry which is preliminary data.</text>
</comment>
<dbReference type="OrthoDB" id="5422320at2759"/>
<feature type="region of interest" description="Disordered" evidence="1">
    <location>
        <begin position="80"/>
        <end position="173"/>
    </location>
</feature>
<name>A0A9W9EFN3_9EURO</name>
<evidence type="ECO:0000313" key="3">
    <source>
        <dbReference type="Proteomes" id="UP001149165"/>
    </source>
</evidence>
<proteinExistence type="predicted"/>
<feature type="compositionally biased region" description="Basic and acidic residues" evidence="1">
    <location>
        <begin position="113"/>
        <end position="122"/>
    </location>
</feature>
<dbReference type="PANTHER" id="PTHR40642">
    <property type="entry name" value="YALI0F31295P"/>
    <property type="match status" value="1"/>
</dbReference>
<accession>A0A9W9EFN3</accession>
<dbReference type="AlphaFoldDB" id="A0A9W9EFN3"/>
<reference evidence="2" key="1">
    <citation type="submission" date="2022-11" db="EMBL/GenBank/DDBJ databases">
        <authorList>
            <person name="Petersen C."/>
        </authorList>
    </citation>
    <scope>NUCLEOTIDE SEQUENCE</scope>
    <source>
        <strain evidence="2">IBT 30069</strain>
    </source>
</reference>
<sequence length="173" mass="19825">MEVPTVTLEDLQAFHTKHFPGHETPSALVTQSTDNDEYYEEADGEEDLGYYPDGVKRTLTDEQIRIFRHSEIHALLRARQLERDDAEYEARRNLPEEKEEASVGEGQSNKSQETAEVKEKPVSAKRPKRAAEHIDSAVPELDYEETPQSSPPRKAHKQSDNMYPGRRIVSYND</sequence>
<dbReference type="EMBL" id="JAPQKH010000012">
    <property type="protein sequence ID" value="KAJ5080869.1"/>
    <property type="molecule type" value="Genomic_DNA"/>
</dbReference>
<evidence type="ECO:0000256" key="1">
    <source>
        <dbReference type="SAM" id="MobiDB-lite"/>
    </source>
</evidence>
<gene>
    <name evidence="2" type="ORF">N7456_013579</name>
</gene>
<reference evidence="2" key="2">
    <citation type="journal article" date="2023" name="IMA Fungus">
        <title>Comparative genomic study of the Penicillium genus elucidates a diverse pangenome and 15 lateral gene transfer events.</title>
        <authorList>
            <person name="Petersen C."/>
            <person name="Sorensen T."/>
            <person name="Nielsen M.R."/>
            <person name="Sondergaard T.E."/>
            <person name="Sorensen J.L."/>
            <person name="Fitzpatrick D.A."/>
            <person name="Frisvad J.C."/>
            <person name="Nielsen K.L."/>
        </authorList>
    </citation>
    <scope>NUCLEOTIDE SEQUENCE</scope>
    <source>
        <strain evidence="2">IBT 30069</strain>
    </source>
</reference>
<dbReference type="Pfam" id="PF12720">
    <property type="entry name" value="DUF3807"/>
    <property type="match status" value="1"/>
</dbReference>
<feature type="region of interest" description="Disordered" evidence="1">
    <location>
        <begin position="16"/>
        <end position="36"/>
    </location>
</feature>
<feature type="compositionally biased region" description="Basic and acidic residues" evidence="1">
    <location>
        <begin position="80"/>
        <end position="96"/>
    </location>
</feature>